<dbReference type="SUPFAM" id="SSF51905">
    <property type="entry name" value="FAD/NAD(P)-binding domain"/>
    <property type="match status" value="1"/>
</dbReference>
<dbReference type="InterPro" id="IPR039650">
    <property type="entry name" value="HdrA-like"/>
</dbReference>
<evidence type="ECO:0000256" key="6">
    <source>
        <dbReference type="ARBA" id="ARBA00023002"/>
    </source>
</evidence>
<accession>X1GAP2</accession>
<dbReference type="Pfam" id="PF12838">
    <property type="entry name" value="Fer4_7"/>
    <property type="match status" value="1"/>
</dbReference>
<feature type="domain" description="4Fe-4S ferredoxin-type" evidence="9">
    <location>
        <begin position="173"/>
        <end position="202"/>
    </location>
</feature>
<sequence>MYALKYAHLIKEKANAEIYQFYIDMRCFGKGYEEFYERVSEEGVNFIRGKVGEITDRAINEEEKGKLVVVAEDTLLGSMIRVPVDMVILCPAMEPQPDAEAVAQLFNISRSADGFFMEKHPKLDPVATTTDGIFIVGCCQGAKDIPDSVAQASAAAARVLAMISKGRVEIEAATAVIDEELCSGCQICNLLCPYSAISFDEEKEVCRVNDALCKGCGACVSGCFSDAVSLSHFNNEQILAQMEGMLV</sequence>
<dbReference type="PROSITE" id="PS00198">
    <property type="entry name" value="4FE4S_FER_1"/>
    <property type="match status" value="1"/>
</dbReference>
<dbReference type="PANTHER" id="PTHR43498:SF1">
    <property type="entry name" value="COB--COM HETERODISULFIDE REDUCTASE IRON-SULFUR SUBUNIT A"/>
    <property type="match status" value="1"/>
</dbReference>
<protein>
    <recommendedName>
        <fullName evidence="9">4Fe-4S ferredoxin-type domain-containing protein</fullName>
    </recommendedName>
</protein>
<keyword evidence="6" id="KW-0560">Oxidoreductase</keyword>
<dbReference type="InterPro" id="IPR017896">
    <property type="entry name" value="4Fe4S_Fe-S-bd"/>
</dbReference>
<dbReference type="InterPro" id="IPR036188">
    <property type="entry name" value="FAD/NAD-bd_sf"/>
</dbReference>
<proteinExistence type="inferred from homology"/>
<dbReference type="SUPFAM" id="SSF54862">
    <property type="entry name" value="4Fe-4S ferredoxins"/>
    <property type="match status" value="1"/>
</dbReference>
<evidence type="ECO:0000256" key="1">
    <source>
        <dbReference type="ARBA" id="ARBA00001974"/>
    </source>
</evidence>
<evidence type="ECO:0000259" key="9">
    <source>
        <dbReference type="PROSITE" id="PS51379"/>
    </source>
</evidence>
<evidence type="ECO:0000313" key="10">
    <source>
        <dbReference type="EMBL" id="GAH54307.1"/>
    </source>
</evidence>
<dbReference type="GO" id="GO:0016491">
    <property type="term" value="F:oxidoreductase activity"/>
    <property type="evidence" value="ECO:0007669"/>
    <property type="project" value="UniProtKB-KW"/>
</dbReference>
<keyword evidence="3" id="KW-0004">4Fe-4S</keyword>
<dbReference type="Gene3D" id="3.30.70.20">
    <property type="match status" value="1"/>
</dbReference>
<keyword evidence="5" id="KW-0285">Flavoprotein</keyword>
<comment type="caution">
    <text evidence="10">The sequence shown here is derived from an EMBL/GenBank/DDBJ whole genome shotgun (WGS) entry which is preliminary data.</text>
</comment>
<evidence type="ECO:0000256" key="4">
    <source>
        <dbReference type="ARBA" id="ARBA00022723"/>
    </source>
</evidence>
<keyword evidence="7" id="KW-0408">Iron</keyword>
<dbReference type="PROSITE" id="PS51379">
    <property type="entry name" value="4FE4S_FER_2"/>
    <property type="match status" value="2"/>
</dbReference>
<keyword evidence="8" id="KW-0411">Iron-sulfur</keyword>
<evidence type="ECO:0000256" key="5">
    <source>
        <dbReference type="ARBA" id="ARBA00022827"/>
    </source>
</evidence>
<dbReference type="AlphaFoldDB" id="X1GAP2"/>
<dbReference type="InterPro" id="IPR017900">
    <property type="entry name" value="4Fe4S_Fe_S_CS"/>
</dbReference>
<evidence type="ECO:0000256" key="7">
    <source>
        <dbReference type="ARBA" id="ARBA00023004"/>
    </source>
</evidence>
<name>X1GAP2_9ZZZZ</name>
<gene>
    <name evidence="10" type="ORF">S03H2_28111</name>
</gene>
<keyword evidence="4" id="KW-0479">Metal-binding</keyword>
<dbReference type="GO" id="GO:0046872">
    <property type="term" value="F:metal ion binding"/>
    <property type="evidence" value="ECO:0007669"/>
    <property type="project" value="UniProtKB-KW"/>
</dbReference>
<comment type="similarity">
    <text evidence="2">Belongs to the HdrA family.</text>
</comment>
<evidence type="ECO:0000256" key="8">
    <source>
        <dbReference type="ARBA" id="ARBA00023014"/>
    </source>
</evidence>
<evidence type="ECO:0000256" key="3">
    <source>
        <dbReference type="ARBA" id="ARBA00022485"/>
    </source>
</evidence>
<keyword evidence="5" id="KW-0274">FAD</keyword>
<dbReference type="GO" id="GO:0051539">
    <property type="term" value="F:4 iron, 4 sulfur cluster binding"/>
    <property type="evidence" value="ECO:0007669"/>
    <property type="project" value="UniProtKB-KW"/>
</dbReference>
<organism evidence="10">
    <name type="scientific">marine sediment metagenome</name>
    <dbReference type="NCBI Taxonomy" id="412755"/>
    <lineage>
        <taxon>unclassified sequences</taxon>
        <taxon>metagenomes</taxon>
        <taxon>ecological metagenomes</taxon>
    </lineage>
</organism>
<evidence type="ECO:0000256" key="2">
    <source>
        <dbReference type="ARBA" id="ARBA00006561"/>
    </source>
</evidence>
<dbReference type="EMBL" id="BARU01016932">
    <property type="protein sequence ID" value="GAH54307.1"/>
    <property type="molecule type" value="Genomic_DNA"/>
</dbReference>
<feature type="domain" description="4Fe-4S ferredoxin-type" evidence="9">
    <location>
        <begin position="204"/>
        <end position="233"/>
    </location>
</feature>
<reference evidence="10" key="1">
    <citation type="journal article" date="2014" name="Front. Microbiol.">
        <title>High frequency of phylogenetically diverse reductive dehalogenase-homologous genes in deep subseafloor sedimentary metagenomes.</title>
        <authorList>
            <person name="Kawai M."/>
            <person name="Futagami T."/>
            <person name="Toyoda A."/>
            <person name="Takaki Y."/>
            <person name="Nishi S."/>
            <person name="Hori S."/>
            <person name="Arai W."/>
            <person name="Tsubouchi T."/>
            <person name="Morono Y."/>
            <person name="Uchiyama I."/>
            <person name="Ito T."/>
            <person name="Fujiyama A."/>
            <person name="Inagaki F."/>
            <person name="Takami H."/>
        </authorList>
    </citation>
    <scope>NUCLEOTIDE SEQUENCE</scope>
    <source>
        <strain evidence="10">Expedition CK06-06</strain>
    </source>
</reference>
<comment type="cofactor">
    <cofactor evidence="1">
        <name>FAD</name>
        <dbReference type="ChEBI" id="CHEBI:57692"/>
    </cofactor>
</comment>
<dbReference type="PANTHER" id="PTHR43498">
    <property type="entry name" value="FERREDOXIN:COB-COM HETERODISULFIDE REDUCTASE SUBUNIT A"/>
    <property type="match status" value="1"/>
</dbReference>